<evidence type="ECO:0000256" key="5">
    <source>
        <dbReference type="ARBA" id="ARBA00023242"/>
    </source>
</evidence>
<sequence length="709" mass="80892">MMALLVGSSLALLSWVIRTEGSGEFAPHIRKMGGILGDHRQIECFNSFLHNLCLIQMGSGVIFPGIKKVVWFQEVWQEFLGHYYIRVGYVLAFRYEGNSTFSVRIFNLKQYPFEQLQDNECISPALQNMFGGSKLSNCINWGGDVNRQNPKAVNNQPIRGSGAMKPEPKKRGRKRKFDPNVQDSSAGREDDADMRLRCYESASARKRTVTAEERERAINAAKAFEPINPFCRVVLRPSYLYRGCIMYLPSCFAEKHLSGVSDSIKLQLPDGRQWSVRCRYKGGKAKFSRGWYEFTLENNLGEGDVCVFELLRSREIVLKVTVFRVMESGLLVDFSNVVDVEPDWENVKIPNKFVKKFGHELSSIATLNVPSGRLWLVELRKENKRVWLDCGWTVFVEYYSICSGYFLVFRYDGNSHFNVHIYNLNASEINYQSNGLNDSREPGHDKHLKDVEDGAFAQIMRSQPTSSSSCFLIDDDFDECVDHDRKKRKNSTFLDQKNNVDDLRATVQSTRDKGIQFNGVELTSAADEGGLNFLDGTQKNTKEIKQEIEPDIDEYKSLGKFIVKEELPAMNSPRSDHKKRRDATAEGKQIALRAAAMFKPDNPFCRVILRPSYVYKGIFLHIPRCFALRYLNGVDGIVTLQVSEGKKWPVRCIYGQSSWKFSKGWAEFVLDNNLDEGDVCVFELISTEEIVLKVTIFRVLEDGVAVNQL</sequence>
<dbReference type="PROSITE" id="PS50863">
    <property type="entry name" value="B3"/>
    <property type="match status" value="3"/>
</dbReference>
<name>A0A7J8TGH3_GOSDV</name>
<dbReference type="PANTHER" id="PTHR31391:SF106">
    <property type="entry name" value="B3 DOMAIN-CONTAINING PROTEIN OS01G0723500"/>
    <property type="match status" value="1"/>
</dbReference>
<evidence type="ECO:0000313" key="9">
    <source>
        <dbReference type="EMBL" id="MBA0637277.1"/>
    </source>
</evidence>
<evidence type="ECO:0000313" key="10">
    <source>
        <dbReference type="Proteomes" id="UP000593561"/>
    </source>
</evidence>
<accession>A0A7J8TGH3</accession>
<evidence type="ECO:0000256" key="1">
    <source>
        <dbReference type="ARBA" id="ARBA00004123"/>
    </source>
</evidence>
<comment type="subcellular location">
    <subcellularLocation>
        <location evidence="1">Nucleus</location>
    </subcellularLocation>
</comment>
<gene>
    <name evidence="9" type="ORF">Godav_029643</name>
</gene>
<dbReference type="GO" id="GO:0005634">
    <property type="term" value="C:nucleus"/>
    <property type="evidence" value="ECO:0007669"/>
    <property type="project" value="UniProtKB-SubCell"/>
</dbReference>
<keyword evidence="7" id="KW-0732">Signal</keyword>
<dbReference type="Gene3D" id="2.40.330.10">
    <property type="entry name" value="DNA-binding pseudobarrel domain"/>
    <property type="match status" value="4"/>
</dbReference>
<dbReference type="SUPFAM" id="SSF101936">
    <property type="entry name" value="DNA-binding pseudobarrel domain"/>
    <property type="match status" value="4"/>
</dbReference>
<dbReference type="Pfam" id="PF02362">
    <property type="entry name" value="B3"/>
    <property type="match status" value="3"/>
</dbReference>
<feature type="domain" description="TF-B3" evidence="8">
    <location>
        <begin position="332"/>
        <end position="425"/>
    </location>
</feature>
<reference evidence="9 10" key="1">
    <citation type="journal article" date="2019" name="Genome Biol. Evol.">
        <title>Insights into the evolution of the New World diploid cottons (Gossypium, subgenus Houzingenia) based on genome sequencing.</title>
        <authorList>
            <person name="Grover C.E."/>
            <person name="Arick M.A. 2nd"/>
            <person name="Thrash A."/>
            <person name="Conover J.L."/>
            <person name="Sanders W.S."/>
            <person name="Peterson D.G."/>
            <person name="Frelichowski J.E."/>
            <person name="Scheffler J.A."/>
            <person name="Scheffler B.E."/>
            <person name="Wendel J.F."/>
        </authorList>
    </citation>
    <scope>NUCLEOTIDE SEQUENCE [LARGE SCALE GENOMIC DNA]</scope>
    <source>
        <strain evidence="9">27</strain>
        <tissue evidence="9">Leaf</tissue>
    </source>
</reference>
<feature type="signal peptide" evidence="7">
    <location>
        <begin position="1"/>
        <end position="21"/>
    </location>
</feature>
<evidence type="ECO:0000256" key="6">
    <source>
        <dbReference type="SAM" id="MobiDB-lite"/>
    </source>
</evidence>
<feature type="compositionally biased region" description="Polar residues" evidence="6">
    <location>
        <begin position="148"/>
        <end position="158"/>
    </location>
</feature>
<evidence type="ECO:0000256" key="3">
    <source>
        <dbReference type="ARBA" id="ARBA00023125"/>
    </source>
</evidence>
<organism evidence="9 10">
    <name type="scientific">Gossypium davidsonii</name>
    <name type="common">Davidson's cotton</name>
    <name type="synonym">Gossypium klotzschianum subsp. davidsonii</name>
    <dbReference type="NCBI Taxonomy" id="34287"/>
    <lineage>
        <taxon>Eukaryota</taxon>
        <taxon>Viridiplantae</taxon>
        <taxon>Streptophyta</taxon>
        <taxon>Embryophyta</taxon>
        <taxon>Tracheophyta</taxon>
        <taxon>Spermatophyta</taxon>
        <taxon>Magnoliopsida</taxon>
        <taxon>eudicotyledons</taxon>
        <taxon>Gunneridae</taxon>
        <taxon>Pentapetalae</taxon>
        <taxon>rosids</taxon>
        <taxon>malvids</taxon>
        <taxon>Malvales</taxon>
        <taxon>Malvaceae</taxon>
        <taxon>Malvoideae</taxon>
        <taxon>Gossypium</taxon>
    </lineage>
</organism>
<feature type="domain" description="TF-B3" evidence="8">
    <location>
        <begin position="605"/>
        <end position="700"/>
    </location>
</feature>
<keyword evidence="4" id="KW-0804">Transcription</keyword>
<evidence type="ECO:0000256" key="7">
    <source>
        <dbReference type="SAM" id="SignalP"/>
    </source>
</evidence>
<feature type="domain" description="TF-B3" evidence="8">
    <location>
        <begin position="231"/>
        <end position="326"/>
    </location>
</feature>
<dbReference type="InterPro" id="IPR044837">
    <property type="entry name" value="REM16-like"/>
</dbReference>
<dbReference type="GO" id="GO:0003677">
    <property type="term" value="F:DNA binding"/>
    <property type="evidence" value="ECO:0007669"/>
    <property type="project" value="UniProtKB-KW"/>
</dbReference>
<evidence type="ECO:0000256" key="2">
    <source>
        <dbReference type="ARBA" id="ARBA00023015"/>
    </source>
</evidence>
<dbReference type="InterPro" id="IPR015300">
    <property type="entry name" value="DNA-bd_pseudobarrel_sf"/>
</dbReference>
<dbReference type="EMBL" id="JABFAC010248152">
    <property type="protein sequence ID" value="MBA0637277.1"/>
    <property type="molecule type" value="Genomic_DNA"/>
</dbReference>
<dbReference type="CDD" id="cd10017">
    <property type="entry name" value="B3_DNA"/>
    <property type="match status" value="3"/>
</dbReference>
<comment type="caution">
    <text evidence="9">The sequence shown here is derived from an EMBL/GenBank/DDBJ whole genome shotgun (WGS) entry which is preliminary data.</text>
</comment>
<keyword evidence="5" id="KW-0539">Nucleus</keyword>
<dbReference type="SMART" id="SM01019">
    <property type="entry name" value="B3"/>
    <property type="match status" value="3"/>
</dbReference>
<keyword evidence="10" id="KW-1185">Reference proteome</keyword>
<protein>
    <recommendedName>
        <fullName evidence="8">TF-B3 domain-containing protein</fullName>
    </recommendedName>
</protein>
<evidence type="ECO:0000259" key="8">
    <source>
        <dbReference type="PROSITE" id="PS50863"/>
    </source>
</evidence>
<feature type="region of interest" description="Disordered" evidence="6">
    <location>
        <begin position="148"/>
        <end position="190"/>
    </location>
</feature>
<keyword evidence="3" id="KW-0238">DNA-binding</keyword>
<dbReference type="PANTHER" id="PTHR31391">
    <property type="entry name" value="B3 DOMAIN-CONTAINING PROTEIN OS11G0197600-RELATED"/>
    <property type="match status" value="1"/>
</dbReference>
<feature type="chain" id="PRO_5029494790" description="TF-B3 domain-containing protein" evidence="7">
    <location>
        <begin position="22"/>
        <end position="709"/>
    </location>
</feature>
<dbReference type="AlphaFoldDB" id="A0A7J8TGH3"/>
<keyword evidence="2" id="KW-0805">Transcription regulation</keyword>
<dbReference type="InterPro" id="IPR003340">
    <property type="entry name" value="B3_DNA-bd"/>
</dbReference>
<proteinExistence type="predicted"/>
<dbReference type="Proteomes" id="UP000593561">
    <property type="component" value="Unassembled WGS sequence"/>
</dbReference>
<evidence type="ECO:0000256" key="4">
    <source>
        <dbReference type="ARBA" id="ARBA00023163"/>
    </source>
</evidence>